<dbReference type="EMBL" id="OW240915">
    <property type="protein sequence ID" value="CAH2285324.1"/>
    <property type="molecule type" value="Genomic_DNA"/>
</dbReference>
<gene>
    <name evidence="2" type="ORF">PECUL_23A003268</name>
</gene>
<feature type="compositionally biased region" description="Low complexity" evidence="1">
    <location>
        <begin position="190"/>
        <end position="204"/>
    </location>
</feature>
<organism evidence="2 3">
    <name type="scientific">Pelobates cultripes</name>
    <name type="common">Western spadefoot toad</name>
    <dbReference type="NCBI Taxonomy" id="61616"/>
    <lineage>
        <taxon>Eukaryota</taxon>
        <taxon>Metazoa</taxon>
        <taxon>Chordata</taxon>
        <taxon>Craniata</taxon>
        <taxon>Vertebrata</taxon>
        <taxon>Euteleostomi</taxon>
        <taxon>Amphibia</taxon>
        <taxon>Batrachia</taxon>
        <taxon>Anura</taxon>
        <taxon>Pelobatoidea</taxon>
        <taxon>Pelobatidae</taxon>
        <taxon>Pelobates</taxon>
    </lineage>
</organism>
<evidence type="ECO:0000256" key="1">
    <source>
        <dbReference type="SAM" id="MobiDB-lite"/>
    </source>
</evidence>
<feature type="region of interest" description="Disordered" evidence="1">
    <location>
        <begin position="186"/>
        <end position="227"/>
    </location>
</feature>
<sequence>MSTFLSGVINPDPGSTDINNVFSLNPLNLLPSTDISEVFFTIQKLYQQQIKGYWELISLKQYLDHKLVPRGLRPEISLPEKAITDEQIKEWNSILLDCSAKLMQFLVKLETNNLDTVNKNLEKELVNVKIFKDRSEFSLLENKLQKNLEGFKKHVREKKHEKYLRDHRDFQEGNIFRTKRAKKYYNSRNSSTSGNTDWSDSDSSTSRKDQKKTYSQPYRNRGILKTRNVTFPDTLNLETATANQTQNTEGQLPFLEEDWPLPQRDKLRDRRKWGYKRDKRSNQY</sequence>
<reference evidence="2" key="1">
    <citation type="submission" date="2022-03" db="EMBL/GenBank/DDBJ databases">
        <authorList>
            <person name="Alioto T."/>
            <person name="Alioto T."/>
            <person name="Gomez Garrido J."/>
        </authorList>
    </citation>
    <scope>NUCLEOTIDE SEQUENCE</scope>
</reference>
<keyword evidence="3" id="KW-1185">Reference proteome</keyword>
<protein>
    <submittedName>
        <fullName evidence="2">Uncharacterized protein</fullName>
    </submittedName>
</protein>
<dbReference type="AlphaFoldDB" id="A0AAD1W5W3"/>
<proteinExistence type="predicted"/>
<name>A0AAD1W5W3_PELCU</name>
<feature type="compositionally biased region" description="Polar residues" evidence="1">
    <location>
        <begin position="241"/>
        <end position="250"/>
    </location>
</feature>
<evidence type="ECO:0000313" key="2">
    <source>
        <dbReference type="EMBL" id="CAH2285324.1"/>
    </source>
</evidence>
<accession>A0AAD1W5W3</accession>
<evidence type="ECO:0000313" key="3">
    <source>
        <dbReference type="Proteomes" id="UP001295444"/>
    </source>
</evidence>
<dbReference type="Proteomes" id="UP001295444">
    <property type="component" value="Chromosome 04"/>
</dbReference>
<feature type="region of interest" description="Disordered" evidence="1">
    <location>
        <begin position="241"/>
        <end position="260"/>
    </location>
</feature>